<dbReference type="EMBL" id="MTKP01000118">
    <property type="protein sequence ID" value="RWX48713.1"/>
    <property type="molecule type" value="Genomic_DNA"/>
</dbReference>
<dbReference type="Proteomes" id="UP000288086">
    <property type="component" value="Unassembled WGS sequence"/>
</dbReference>
<evidence type="ECO:0000313" key="1">
    <source>
        <dbReference type="EMBL" id="RWX48713.1"/>
    </source>
</evidence>
<organism evidence="1 2">
    <name type="scientific">Candidatus Electrothrix communis</name>
    <dbReference type="NCBI Taxonomy" id="1859133"/>
    <lineage>
        <taxon>Bacteria</taxon>
        <taxon>Pseudomonadati</taxon>
        <taxon>Thermodesulfobacteriota</taxon>
        <taxon>Desulfobulbia</taxon>
        <taxon>Desulfobulbales</taxon>
        <taxon>Desulfobulbaceae</taxon>
        <taxon>Candidatus Electrothrix</taxon>
    </lineage>
</organism>
<protein>
    <submittedName>
        <fullName evidence="1">Uncharacterized protein</fullName>
    </submittedName>
</protein>
<keyword evidence="2" id="KW-1185">Reference proteome</keyword>
<reference evidence="1 2" key="1">
    <citation type="submission" date="2017-01" db="EMBL/GenBank/DDBJ databases">
        <title>The cable genome- insights into the physiology and evolution of filamentous bacteria capable of sulfide oxidation via long distance electron transfer.</title>
        <authorList>
            <person name="Schreiber L."/>
            <person name="Bjerg J.T."/>
            <person name="Boggild A."/>
            <person name="Van De Vossenberg J."/>
            <person name="Meysman F."/>
            <person name="Nielsen L.P."/>
            <person name="Schramm A."/>
            <person name="Kjeldsen K.U."/>
        </authorList>
    </citation>
    <scope>NUCLEOTIDE SEQUENCE [LARGE SCALE GENOMIC DNA]</scope>
    <source>
        <strain evidence="1">A1</strain>
    </source>
</reference>
<evidence type="ECO:0000313" key="2">
    <source>
        <dbReference type="Proteomes" id="UP000288086"/>
    </source>
</evidence>
<comment type="caution">
    <text evidence="1">The sequence shown here is derived from an EMBL/GenBank/DDBJ whole genome shotgun (WGS) entry which is preliminary data.</text>
</comment>
<sequence>MVGNYSNSVEGQRKTVRLQMKKQLKYRINYVLPYGYEILHRAVYVFSQKRAKGLLF</sequence>
<gene>
    <name evidence="1" type="ORF">VT98_11185</name>
</gene>
<name>A0A3S3QML1_9BACT</name>
<dbReference type="AlphaFoldDB" id="A0A3S3QML1"/>
<proteinExistence type="predicted"/>
<accession>A0A3S3QML1</accession>